<dbReference type="AlphaFoldDB" id="A0A1B0DP84"/>
<feature type="domain" description="26S proteasome non-ATPase regulatory subunit 1/RPN2 N-terminal" evidence="2">
    <location>
        <begin position="4"/>
        <end position="214"/>
    </location>
</feature>
<name>A0A1B0DP84_PHLPP</name>
<organism evidence="3 4">
    <name type="scientific">Phlebotomus papatasi</name>
    <name type="common">Sandfly</name>
    <dbReference type="NCBI Taxonomy" id="29031"/>
    <lineage>
        <taxon>Eukaryota</taxon>
        <taxon>Metazoa</taxon>
        <taxon>Ecdysozoa</taxon>
        <taxon>Arthropoda</taxon>
        <taxon>Hexapoda</taxon>
        <taxon>Insecta</taxon>
        <taxon>Pterygota</taxon>
        <taxon>Neoptera</taxon>
        <taxon>Endopterygota</taxon>
        <taxon>Diptera</taxon>
        <taxon>Nematocera</taxon>
        <taxon>Psychodoidea</taxon>
        <taxon>Psychodidae</taxon>
        <taxon>Phlebotomus</taxon>
        <taxon>Phlebotomus</taxon>
    </lineage>
</organism>
<feature type="compositionally biased region" description="Basic and acidic residues" evidence="1">
    <location>
        <begin position="261"/>
        <end position="276"/>
    </location>
</feature>
<dbReference type="GO" id="GO:0043161">
    <property type="term" value="P:proteasome-mediated ubiquitin-dependent protein catabolic process"/>
    <property type="evidence" value="ECO:0007669"/>
    <property type="project" value="TreeGrafter"/>
</dbReference>
<dbReference type="EMBL" id="AJVK01007983">
    <property type="status" value="NOT_ANNOTATED_CDS"/>
    <property type="molecule type" value="Genomic_DNA"/>
</dbReference>
<protein>
    <recommendedName>
        <fullName evidence="2">26S proteasome non-ATPase regulatory subunit 1/RPN2 N-terminal domain-containing protein</fullName>
    </recommendedName>
</protein>
<evidence type="ECO:0000313" key="3">
    <source>
        <dbReference type="EnsemblMetazoa" id="PPAI010320-PA"/>
    </source>
</evidence>
<dbReference type="PANTHER" id="PTHR10943:SF2">
    <property type="entry name" value="26S PROTEASOME NON-ATPASE REGULATORY SUBUNIT 1"/>
    <property type="match status" value="1"/>
</dbReference>
<dbReference type="InterPro" id="IPR002015">
    <property type="entry name" value="Proteasome/cyclosome_rpt"/>
</dbReference>
<evidence type="ECO:0000313" key="4">
    <source>
        <dbReference type="Proteomes" id="UP000092462"/>
    </source>
</evidence>
<keyword evidence="4" id="KW-1185">Reference proteome</keyword>
<dbReference type="GO" id="GO:0005634">
    <property type="term" value="C:nucleus"/>
    <property type="evidence" value="ECO:0007669"/>
    <property type="project" value="TreeGrafter"/>
</dbReference>
<evidence type="ECO:0000259" key="2">
    <source>
        <dbReference type="Pfam" id="PF21505"/>
    </source>
</evidence>
<accession>A0A1B0DP84</accession>
<dbReference type="VEuPathDB" id="VectorBase:PPAPM1_003885"/>
<dbReference type="InterPro" id="IPR048570">
    <property type="entry name" value="PSMD1_RPN2_N"/>
</dbReference>
<dbReference type="EMBL" id="AJVK01007981">
    <property type="status" value="NOT_ANNOTATED_CDS"/>
    <property type="molecule type" value="Genomic_DNA"/>
</dbReference>
<dbReference type="EnsemblMetazoa" id="PPAI010320-RA">
    <property type="protein sequence ID" value="PPAI010320-PA"/>
    <property type="gene ID" value="PPAI010320"/>
</dbReference>
<feature type="region of interest" description="Disordered" evidence="1">
    <location>
        <begin position="242"/>
        <end position="276"/>
    </location>
</feature>
<dbReference type="InterPro" id="IPR011989">
    <property type="entry name" value="ARM-like"/>
</dbReference>
<evidence type="ECO:0000256" key="1">
    <source>
        <dbReference type="SAM" id="MobiDB-lite"/>
    </source>
</evidence>
<proteinExistence type="predicted"/>
<dbReference type="Pfam" id="PF01851">
    <property type="entry name" value="PC_rep"/>
    <property type="match status" value="1"/>
</dbReference>
<dbReference type="EMBL" id="AJVK01007982">
    <property type="status" value="NOT_ANNOTATED_CDS"/>
    <property type="molecule type" value="Genomic_DNA"/>
</dbReference>
<dbReference type="Pfam" id="PF21505">
    <property type="entry name" value="RPN2_N"/>
    <property type="match status" value="1"/>
</dbReference>
<sequence>MNITSAAGIISLLDEPMFELKVFALKKLDVIVDEFWPEISEAIEKIEILHEDKGFVQHDLAALVASKVYYHLGSFEDALTYALGAGGLFDVNSRNEYVDTIVAKCIDFYIQQRVALIENPTEAKPIDSRLEAIVNRMIQRCLDDGQYRQALGIALETRRMDIFKSSIMQSDDIPGMLSYAFQVAMSLIQNRAFRNTVLRALVELYRNLGVPDYIAFDLYESATQQFLGEVLQALKTTAPIPSALPSNFKPQGLNPPTASTTEEKSESRTDDDGDVTIERSLDTLNETEKQHQSNIEKLINILSGEISIDLQLQFLIRSNHADLQILRATKEAVRVSICHTATVIANAFMHSGTTSDQFLRDNLEWLARATNWAKLTATASLGVIHRGHEQESLALMQSYLPKEAGPSSGYSEGGGLYALGLIHANHGENIIDYLLQQMYVTEDVLD</sequence>
<dbReference type="Gene3D" id="1.25.10.10">
    <property type="entry name" value="Leucine-rich Repeat Variant"/>
    <property type="match status" value="1"/>
</dbReference>
<feature type="compositionally biased region" description="Polar residues" evidence="1">
    <location>
        <begin position="244"/>
        <end position="260"/>
    </location>
</feature>
<dbReference type="Proteomes" id="UP000092462">
    <property type="component" value="Unassembled WGS sequence"/>
</dbReference>
<dbReference type="GO" id="GO:0008540">
    <property type="term" value="C:proteasome regulatory particle, base subcomplex"/>
    <property type="evidence" value="ECO:0007669"/>
    <property type="project" value="TreeGrafter"/>
</dbReference>
<dbReference type="PANTHER" id="PTHR10943">
    <property type="entry name" value="26S PROTEASOME NON-ATPASE REGULATORY SUBUNIT"/>
    <property type="match status" value="1"/>
</dbReference>
<dbReference type="GO" id="GO:0034515">
    <property type="term" value="C:proteasome storage granule"/>
    <property type="evidence" value="ECO:0007669"/>
    <property type="project" value="TreeGrafter"/>
</dbReference>
<reference evidence="3" key="1">
    <citation type="submission" date="2022-08" db="UniProtKB">
        <authorList>
            <consortium name="EnsemblMetazoa"/>
        </authorList>
    </citation>
    <scope>IDENTIFICATION</scope>
    <source>
        <strain evidence="3">Israel</strain>
    </source>
</reference>
<dbReference type="VEuPathDB" id="VectorBase:PPAI010320"/>